<dbReference type="InterPro" id="IPR029058">
    <property type="entry name" value="AB_hydrolase_fold"/>
</dbReference>
<dbReference type="SUPFAM" id="SSF53474">
    <property type="entry name" value="alpha/beta-Hydrolases"/>
    <property type="match status" value="1"/>
</dbReference>
<dbReference type="GeneID" id="54571645"/>
<keyword evidence="1" id="KW-0378">Hydrolase</keyword>
<dbReference type="PANTHER" id="PTHR48081">
    <property type="entry name" value="AB HYDROLASE SUPERFAMILY PROTEIN C4A8.06C"/>
    <property type="match status" value="1"/>
</dbReference>
<dbReference type="InterPro" id="IPR050300">
    <property type="entry name" value="GDXG_lipolytic_enzyme"/>
</dbReference>
<evidence type="ECO:0000256" key="1">
    <source>
        <dbReference type="ARBA" id="ARBA00022801"/>
    </source>
</evidence>
<dbReference type="RefSeq" id="XP_033662703.1">
    <property type="nucleotide sequence ID" value="XM_033818373.1"/>
</dbReference>
<dbReference type="EMBL" id="ML993617">
    <property type="protein sequence ID" value="KAF2161814.1"/>
    <property type="molecule type" value="Genomic_DNA"/>
</dbReference>
<proteinExistence type="predicted"/>
<dbReference type="OrthoDB" id="408631at2759"/>
<dbReference type="PANTHER" id="PTHR48081:SF8">
    <property type="entry name" value="ALPHA_BETA HYDROLASE FOLD-3 DOMAIN-CONTAINING PROTEIN-RELATED"/>
    <property type="match status" value="1"/>
</dbReference>
<dbReference type="GO" id="GO:0016787">
    <property type="term" value="F:hydrolase activity"/>
    <property type="evidence" value="ECO:0007669"/>
    <property type="project" value="UniProtKB-KW"/>
</dbReference>
<dbReference type="Gene3D" id="3.40.50.1820">
    <property type="entry name" value="alpha/beta hydrolase"/>
    <property type="match status" value="1"/>
</dbReference>
<reference evidence="3" key="1">
    <citation type="journal article" date="2020" name="Stud. Mycol.">
        <title>101 Dothideomycetes genomes: a test case for predicting lifestyles and emergence of pathogens.</title>
        <authorList>
            <person name="Haridas S."/>
            <person name="Albert R."/>
            <person name="Binder M."/>
            <person name="Bloem J."/>
            <person name="Labutti K."/>
            <person name="Salamov A."/>
            <person name="Andreopoulos B."/>
            <person name="Baker S."/>
            <person name="Barry K."/>
            <person name="Bills G."/>
            <person name="Bluhm B."/>
            <person name="Cannon C."/>
            <person name="Castanera R."/>
            <person name="Culley D."/>
            <person name="Daum C."/>
            <person name="Ezra D."/>
            <person name="Gonzalez J."/>
            <person name="Henrissat B."/>
            <person name="Kuo A."/>
            <person name="Liang C."/>
            <person name="Lipzen A."/>
            <person name="Lutzoni F."/>
            <person name="Magnuson J."/>
            <person name="Mondo S."/>
            <person name="Nolan M."/>
            <person name="Ohm R."/>
            <person name="Pangilinan J."/>
            <person name="Park H.-J."/>
            <person name="Ramirez L."/>
            <person name="Alfaro M."/>
            <person name="Sun H."/>
            <person name="Tritt A."/>
            <person name="Yoshinaga Y."/>
            <person name="Zwiers L.-H."/>
            <person name="Turgeon B."/>
            <person name="Goodwin S."/>
            <person name="Spatafora J."/>
            <person name="Crous P."/>
            <person name="Grigoriev I."/>
        </authorList>
    </citation>
    <scope>NUCLEOTIDE SEQUENCE</scope>
    <source>
        <strain evidence="3">ATCC 36951</strain>
    </source>
</reference>
<dbReference type="Proteomes" id="UP000799537">
    <property type="component" value="Unassembled WGS sequence"/>
</dbReference>
<evidence type="ECO:0000313" key="4">
    <source>
        <dbReference type="Proteomes" id="UP000799537"/>
    </source>
</evidence>
<name>A0A6A6C3X2_ZASCE</name>
<dbReference type="Pfam" id="PF07859">
    <property type="entry name" value="Abhydrolase_3"/>
    <property type="match status" value="1"/>
</dbReference>
<keyword evidence="4" id="KW-1185">Reference proteome</keyword>
<protein>
    <recommendedName>
        <fullName evidence="2">Alpha/beta hydrolase fold-3 domain-containing protein</fullName>
    </recommendedName>
</protein>
<dbReference type="AlphaFoldDB" id="A0A6A6C3X2"/>
<dbReference type="InterPro" id="IPR013094">
    <property type="entry name" value="AB_hydrolase_3"/>
</dbReference>
<evidence type="ECO:0000313" key="3">
    <source>
        <dbReference type="EMBL" id="KAF2161814.1"/>
    </source>
</evidence>
<sequence length="322" mass="34789">MLLDQEALAKSSEMHPEVLEGTLQMIGDAEAAITEEFKEIPMRDGYQSTIKIHRPTKPPASGSPVIVYYFGGGFIGGDMHQATAAARAWVRLFGATVVTPSYRLAPEHKFPTGQNDAWDSFKWVDEHAHELGADPKLGFIVAGASAGGVCASAIATHAIENPPRNTITGQYLCVPSIMDKEGCPDKFKPYFLALGHNKDAPILSADSLRSIADHTGADPRSPWRHPVYSKAPLLKQPPAYIQVDGMDPLRDDGLIWDEMLKEAGVKTKIDFYPGCPHAHFGFFPGIGITMKGISDQMVGVGWLLGKDISPEQGLGGLMPQAA</sequence>
<accession>A0A6A6C3X2</accession>
<feature type="domain" description="Alpha/beta hydrolase fold-3" evidence="2">
    <location>
        <begin position="66"/>
        <end position="279"/>
    </location>
</feature>
<gene>
    <name evidence="3" type="ORF">M409DRAFT_69609</name>
</gene>
<evidence type="ECO:0000259" key="2">
    <source>
        <dbReference type="Pfam" id="PF07859"/>
    </source>
</evidence>
<organism evidence="3 4">
    <name type="scientific">Zasmidium cellare ATCC 36951</name>
    <dbReference type="NCBI Taxonomy" id="1080233"/>
    <lineage>
        <taxon>Eukaryota</taxon>
        <taxon>Fungi</taxon>
        <taxon>Dikarya</taxon>
        <taxon>Ascomycota</taxon>
        <taxon>Pezizomycotina</taxon>
        <taxon>Dothideomycetes</taxon>
        <taxon>Dothideomycetidae</taxon>
        <taxon>Mycosphaerellales</taxon>
        <taxon>Mycosphaerellaceae</taxon>
        <taxon>Zasmidium</taxon>
    </lineage>
</organism>